<evidence type="ECO:0000313" key="3">
    <source>
        <dbReference type="Proteomes" id="UP000295197"/>
    </source>
</evidence>
<dbReference type="InterPro" id="IPR025624">
    <property type="entry name" value="PcfK"/>
</dbReference>
<accession>A0A4R3VXF3</accession>
<dbReference type="OrthoDB" id="713714at2"/>
<dbReference type="EMBL" id="SMBZ01000011">
    <property type="protein sequence ID" value="TCV17167.1"/>
    <property type="molecule type" value="Genomic_DNA"/>
</dbReference>
<organism evidence="2 3">
    <name type="scientific">Sphingobacterium alimentarium</name>
    <dbReference type="NCBI Taxonomy" id="797292"/>
    <lineage>
        <taxon>Bacteria</taxon>
        <taxon>Pseudomonadati</taxon>
        <taxon>Bacteroidota</taxon>
        <taxon>Sphingobacteriia</taxon>
        <taxon>Sphingobacteriales</taxon>
        <taxon>Sphingobacteriaceae</taxon>
        <taxon>Sphingobacterium</taxon>
    </lineage>
</organism>
<evidence type="ECO:0000256" key="1">
    <source>
        <dbReference type="SAM" id="MobiDB-lite"/>
    </source>
</evidence>
<dbReference type="AlphaFoldDB" id="A0A4R3VXF3"/>
<comment type="caution">
    <text evidence="2">The sequence shown here is derived from an EMBL/GenBank/DDBJ whole genome shotgun (WGS) entry which is preliminary data.</text>
</comment>
<dbReference type="RefSeq" id="WP_132777245.1">
    <property type="nucleotide sequence ID" value="NZ_SMBZ01000011.1"/>
</dbReference>
<dbReference type="Proteomes" id="UP000295197">
    <property type="component" value="Unassembled WGS sequence"/>
</dbReference>
<protein>
    <submittedName>
        <fullName evidence="2">PcfK-like protein</fullName>
    </submittedName>
</protein>
<sequence length="122" mass="13821">MKGTEHFQNVILTHLQGVAVSDQAFKTKFENPNKNIKDCITYILNTVQKSGCNGFADEEIFGMAMHYYDEENIKIGKEINAKVVVNHTDHQGKKVPTPPKQKPVQKAKPKSVTEPFEQLTMF</sequence>
<dbReference type="Pfam" id="PF14058">
    <property type="entry name" value="PcfK"/>
    <property type="match status" value="1"/>
</dbReference>
<keyword evidence="3" id="KW-1185">Reference proteome</keyword>
<feature type="region of interest" description="Disordered" evidence="1">
    <location>
        <begin position="88"/>
        <end position="122"/>
    </location>
</feature>
<name>A0A4R3VXF3_9SPHI</name>
<proteinExistence type="predicted"/>
<evidence type="ECO:0000313" key="2">
    <source>
        <dbReference type="EMBL" id="TCV17167.1"/>
    </source>
</evidence>
<gene>
    <name evidence="2" type="ORF">EDC17_101186</name>
</gene>
<reference evidence="2 3" key="1">
    <citation type="submission" date="2019-03" db="EMBL/GenBank/DDBJ databases">
        <title>Genomic Encyclopedia of Type Strains, Phase IV (KMG-IV): sequencing the most valuable type-strain genomes for metagenomic binning, comparative biology and taxonomic classification.</title>
        <authorList>
            <person name="Goeker M."/>
        </authorList>
    </citation>
    <scope>NUCLEOTIDE SEQUENCE [LARGE SCALE GENOMIC DNA]</scope>
    <source>
        <strain evidence="2 3">DSM 22362</strain>
    </source>
</reference>